<feature type="compositionally biased region" description="Polar residues" evidence="1">
    <location>
        <begin position="81"/>
        <end position="91"/>
    </location>
</feature>
<name>A0A2H9ZS99_9ASPA</name>
<organism evidence="2 3">
    <name type="scientific">Apostasia shenzhenica</name>
    <dbReference type="NCBI Taxonomy" id="1088818"/>
    <lineage>
        <taxon>Eukaryota</taxon>
        <taxon>Viridiplantae</taxon>
        <taxon>Streptophyta</taxon>
        <taxon>Embryophyta</taxon>
        <taxon>Tracheophyta</taxon>
        <taxon>Spermatophyta</taxon>
        <taxon>Magnoliopsida</taxon>
        <taxon>Liliopsida</taxon>
        <taxon>Asparagales</taxon>
        <taxon>Orchidaceae</taxon>
        <taxon>Apostasioideae</taxon>
        <taxon>Apostasia</taxon>
    </lineage>
</organism>
<dbReference type="Proteomes" id="UP000236161">
    <property type="component" value="Unassembled WGS sequence"/>
</dbReference>
<dbReference type="PANTHER" id="PTHR37194:SF2">
    <property type="entry name" value="T2E6.7-RELATED"/>
    <property type="match status" value="1"/>
</dbReference>
<proteinExistence type="predicted"/>
<feature type="compositionally biased region" description="Acidic residues" evidence="1">
    <location>
        <begin position="66"/>
        <end position="80"/>
    </location>
</feature>
<evidence type="ECO:0000313" key="3">
    <source>
        <dbReference type="Proteomes" id="UP000236161"/>
    </source>
</evidence>
<dbReference type="PANTHER" id="PTHR37194">
    <property type="entry name" value="T2E6.7-RELATED"/>
    <property type="match status" value="1"/>
</dbReference>
<sequence length="91" mass="10057">MDKEQGHDMLLPEPRLVKATFQLGSEVFPIDSKAGTTLSQQLAAMKESSMSILKEYITKHNVPNEVPDEPIEASSEDEGQEVSNPSKKSKK</sequence>
<dbReference type="AlphaFoldDB" id="A0A2H9ZS99"/>
<dbReference type="OrthoDB" id="653441at2759"/>
<keyword evidence="3" id="KW-1185">Reference proteome</keyword>
<accession>A0A2H9ZS99</accession>
<dbReference type="EMBL" id="KZ454427">
    <property type="protein sequence ID" value="PKA46167.1"/>
    <property type="molecule type" value="Genomic_DNA"/>
</dbReference>
<evidence type="ECO:0000256" key="1">
    <source>
        <dbReference type="SAM" id="MobiDB-lite"/>
    </source>
</evidence>
<protein>
    <submittedName>
        <fullName evidence="2">Uncharacterized protein</fullName>
    </submittedName>
</protein>
<gene>
    <name evidence="2" type="ORF">AXF42_Ash015459</name>
</gene>
<reference evidence="2 3" key="1">
    <citation type="journal article" date="2017" name="Nature">
        <title>The Apostasia genome and the evolution of orchids.</title>
        <authorList>
            <person name="Zhang G.Q."/>
            <person name="Liu K.W."/>
            <person name="Li Z."/>
            <person name="Lohaus R."/>
            <person name="Hsiao Y.Y."/>
            <person name="Niu S.C."/>
            <person name="Wang J.Y."/>
            <person name="Lin Y.C."/>
            <person name="Xu Q."/>
            <person name="Chen L.J."/>
            <person name="Yoshida K."/>
            <person name="Fujiwara S."/>
            <person name="Wang Z.W."/>
            <person name="Zhang Y.Q."/>
            <person name="Mitsuda N."/>
            <person name="Wang M."/>
            <person name="Liu G.H."/>
            <person name="Pecoraro L."/>
            <person name="Huang H.X."/>
            <person name="Xiao X.J."/>
            <person name="Lin M."/>
            <person name="Wu X.Y."/>
            <person name="Wu W.L."/>
            <person name="Chen Y.Y."/>
            <person name="Chang S.B."/>
            <person name="Sakamoto S."/>
            <person name="Ohme-Takagi M."/>
            <person name="Yagi M."/>
            <person name="Zeng S.J."/>
            <person name="Shen C.Y."/>
            <person name="Yeh C.M."/>
            <person name="Luo Y.B."/>
            <person name="Tsai W.C."/>
            <person name="Van de Peer Y."/>
            <person name="Liu Z.J."/>
        </authorList>
    </citation>
    <scope>NUCLEOTIDE SEQUENCE [LARGE SCALE GENOMIC DNA]</scope>
    <source>
        <strain evidence="3">cv. Shenzhen</strain>
        <tissue evidence="2">Stem</tissue>
    </source>
</reference>
<evidence type="ECO:0000313" key="2">
    <source>
        <dbReference type="EMBL" id="PKA46167.1"/>
    </source>
</evidence>
<feature type="region of interest" description="Disordered" evidence="1">
    <location>
        <begin position="61"/>
        <end position="91"/>
    </location>
</feature>